<dbReference type="Proteomes" id="UP000234891">
    <property type="component" value="Unassembled WGS sequence"/>
</dbReference>
<evidence type="ECO:0000313" key="12">
    <source>
        <dbReference type="Proteomes" id="UP000285697"/>
    </source>
</evidence>
<evidence type="ECO:0000256" key="1">
    <source>
        <dbReference type="SAM" id="MobiDB-lite"/>
    </source>
</evidence>
<dbReference type="Proteomes" id="UP001212160">
    <property type="component" value="Unassembled WGS sequence"/>
</dbReference>
<evidence type="ECO:0000313" key="3">
    <source>
        <dbReference type="EMBL" id="MDB8687396.1"/>
    </source>
</evidence>
<dbReference type="Pfam" id="PF19639">
    <property type="entry name" value="DUF6142"/>
    <property type="match status" value="1"/>
</dbReference>
<dbReference type="Proteomes" id="UP000285697">
    <property type="component" value="Unassembled WGS sequence"/>
</dbReference>
<reference evidence="3" key="3">
    <citation type="submission" date="2023-01" db="EMBL/GenBank/DDBJ databases">
        <title>Human gut microbiome strain richness.</title>
        <authorList>
            <person name="Chen-Liaw A."/>
        </authorList>
    </citation>
    <scope>NUCLEOTIDE SEQUENCE</scope>
    <source>
        <strain evidence="4">1001217st1_A9_1001217B_191108</strain>
        <strain evidence="3">RTP21484st1_H11_RTP21484_190118</strain>
    </source>
</reference>
<protein>
    <submittedName>
        <fullName evidence="3">DUF6142 family protein</fullName>
    </submittedName>
</protein>
<accession>A0A2N5PFH3</accession>
<dbReference type="Proteomes" id="UP000285610">
    <property type="component" value="Unassembled WGS sequence"/>
</dbReference>
<dbReference type="Proteomes" id="UP001211731">
    <property type="component" value="Unassembled WGS sequence"/>
</dbReference>
<keyword evidence="2" id="KW-1133">Transmembrane helix</keyword>
<dbReference type="EMBL" id="QRLN01000026">
    <property type="protein sequence ID" value="RHJ08045.1"/>
    <property type="molecule type" value="Genomic_DNA"/>
</dbReference>
<evidence type="ECO:0000313" key="4">
    <source>
        <dbReference type="EMBL" id="MDB8738898.1"/>
    </source>
</evidence>
<sequence>MAGEKKEKKENKEKKEKKEKIRQARQGKSSCMYAIFSLFVLVLLILHAYTMREKTADIAGALGLIDMMFTVFGIRAGLKGRQEPEKRHFTCWLGIVLNGLVLLVLIMIFLGGLS</sequence>
<evidence type="ECO:0000313" key="8">
    <source>
        <dbReference type="EMBL" id="RHM80297.1"/>
    </source>
</evidence>
<reference evidence="10 11" key="2">
    <citation type="submission" date="2018-08" db="EMBL/GenBank/DDBJ databases">
        <title>A genome reference for cultivated species of the human gut microbiota.</title>
        <authorList>
            <person name="Zou Y."/>
            <person name="Xue W."/>
            <person name="Luo G."/>
        </authorList>
    </citation>
    <scope>NUCLEOTIDE SEQUENCE [LARGE SCALE GENOMIC DNA]</scope>
    <source>
        <strain evidence="8 11">AF33-12</strain>
        <strain evidence="7 10">AM12-54</strain>
        <strain evidence="6 12">AM22-7AC</strain>
    </source>
</reference>
<keyword evidence="2" id="KW-0812">Transmembrane</keyword>
<dbReference type="Proteomes" id="UP000283992">
    <property type="component" value="Unassembled WGS sequence"/>
</dbReference>
<dbReference type="RefSeq" id="WP_101870275.1">
    <property type="nucleotide sequence ID" value="NZ_CAXSNP010000024.1"/>
</dbReference>
<dbReference type="EMBL" id="JAQMLA010000036">
    <property type="protein sequence ID" value="MDB8687396.1"/>
    <property type="molecule type" value="Genomic_DNA"/>
</dbReference>
<keyword evidence="2" id="KW-0472">Membrane</keyword>
<evidence type="ECO:0000313" key="5">
    <source>
        <dbReference type="EMBL" id="PLT73877.1"/>
    </source>
</evidence>
<dbReference type="AlphaFoldDB" id="A0A2N5PFH3"/>
<name>A0A2N5PFH3_MEDGN</name>
<dbReference type="EMBL" id="JAQMLR010000007">
    <property type="protein sequence ID" value="MDB8738898.1"/>
    <property type="molecule type" value="Genomic_DNA"/>
</dbReference>
<evidence type="ECO:0000256" key="2">
    <source>
        <dbReference type="SAM" id="Phobius"/>
    </source>
</evidence>
<comment type="caution">
    <text evidence="5">The sequence shown here is derived from an EMBL/GenBank/DDBJ whole genome shotgun (WGS) entry which is preliminary data.</text>
</comment>
<dbReference type="EMBL" id="QRIA01000001">
    <property type="protein sequence ID" value="RHG22476.1"/>
    <property type="molecule type" value="Genomic_DNA"/>
</dbReference>
<evidence type="ECO:0000313" key="11">
    <source>
        <dbReference type="Proteomes" id="UP000285610"/>
    </source>
</evidence>
<evidence type="ECO:0000313" key="10">
    <source>
        <dbReference type="Proteomes" id="UP000283992"/>
    </source>
</evidence>
<feature type="region of interest" description="Disordered" evidence="1">
    <location>
        <begin position="1"/>
        <end position="27"/>
    </location>
</feature>
<dbReference type="EMBL" id="NIHS01000005">
    <property type="protein sequence ID" value="PLT73877.1"/>
    <property type="molecule type" value="Genomic_DNA"/>
</dbReference>
<feature type="transmembrane region" description="Helical" evidence="2">
    <location>
        <begin position="30"/>
        <end position="52"/>
    </location>
</feature>
<proteinExistence type="predicted"/>
<evidence type="ECO:0000313" key="6">
    <source>
        <dbReference type="EMBL" id="RHG22476.1"/>
    </source>
</evidence>
<organism evidence="5 9">
    <name type="scientific">Mediterraneibacter gnavus</name>
    <name type="common">Ruminococcus gnavus</name>
    <dbReference type="NCBI Taxonomy" id="33038"/>
    <lineage>
        <taxon>Bacteria</taxon>
        <taxon>Bacillati</taxon>
        <taxon>Bacillota</taxon>
        <taxon>Clostridia</taxon>
        <taxon>Lachnospirales</taxon>
        <taxon>Lachnospiraceae</taxon>
        <taxon>Mediterraneibacter</taxon>
    </lineage>
</organism>
<feature type="transmembrane region" description="Helical" evidence="2">
    <location>
        <begin position="58"/>
        <end position="78"/>
    </location>
</feature>
<evidence type="ECO:0000313" key="9">
    <source>
        <dbReference type="Proteomes" id="UP000234891"/>
    </source>
</evidence>
<feature type="transmembrane region" description="Helical" evidence="2">
    <location>
        <begin position="90"/>
        <end position="113"/>
    </location>
</feature>
<feature type="compositionally biased region" description="Basic and acidic residues" evidence="1">
    <location>
        <begin position="1"/>
        <end position="22"/>
    </location>
</feature>
<reference evidence="5 9" key="1">
    <citation type="journal article" date="2017" name="Genome Med.">
        <title>A novel Ruminococcus gnavus clade enriched in inflammatory bowel disease patients.</title>
        <authorList>
            <person name="Hall A.B."/>
            <person name="Yassour M."/>
            <person name="Sauk J."/>
            <person name="Garner A."/>
            <person name="Jiang X."/>
            <person name="Arthur T."/>
            <person name="Lagoudas G.K."/>
            <person name="Vatanen T."/>
            <person name="Fornelos N."/>
            <person name="Wilson R."/>
            <person name="Bertha M."/>
            <person name="Cohen M."/>
            <person name="Garber J."/>
            <person name="Khalili H."/>
            <person name="Gevers D."/>
            <person name="Ananthakrishnan A.N."/>
            <person name="Kugathasan S."/>
            <person name="Lander E.S."/>
            <person name="Blainey P."/>
            <person name="Vlamakis H."/>
            <person name="Xavier R.J."/>
            <person name="Huttenhower C."/>
        </authorList>
    </citation>
    <scope>NUCLEOTIDE SEQUENCE [LARGE SCALE GENOMIC DNA]</scope>
    <source>
        <strain evidence="5 9">RJX1124</strain>
    </source>
</reference>
<dbReference type="InterPro" id="IPR046140">
    <property type="entry name" value="DUF6142"/>
</dbReference>
<evidence type="ECO:0000313" key="7">
    <source>
        <dbReference type="EMBL" id="RHJ08045.1"/>
    </source>
</evidence>
<gene>
    <name evidence="5" type="ORF">CDL26_04150</name>
    <name evidence="7" type="ORF">DW142_14265</name>
    <name evidence="6" type="ORF">DW270_00930</name>
    <name evidence="8" type="ORF">DWZ50_03530</name>
    <name evidence="4" type="ORF">PNU63_08945</name>
    <name evidence="3" type="ORF">PNW85_12065</name>
</gene>
<dbReference type="EMBL" id="QRQE01000006">
    <property type="protein sequence ID" value="RHM80297.1"/>
    <property type="molecule type" value="Genomic_DNA"/>
</dbReference>